<dbReference type="GO" id="GO:0005975">
    <property type="term" value="P:carbohydrate metabolic process"/>
    <property type="evidence" value="ECO:0007669"/>
    <property type="project" value="InterPro"/>
</dbReference>
<keyword evidence="9" id="KW-1185">Reference proteome</keyword>
<organism evidence="8 9">
    <name type="scientific">Pseudochrobactrum asaccharolyticum</name>
    <dbReference type="NCBI Taxonomy" id="354351"/>
    <lineage>
        <taxon>Bacteria</taxon>
        <taxon>Pseudomonadati</taxon>
        <taxon>Pseudomonadota</taxon>
        <taxon>Alphaproteobacteria</taxon>
        <taxon>Hyphomicrobiales</taxon>
        <taxon>Brucellaceae</taxon>
        <taxon>Pseudochrobactrum</taxon>
    </lineage>
</organism>
<evidence type="ECO:0000313" key="8">
    <source>
        <dbReference type="EMBL" id="RBO98651.1"/>
    </source>
</evidence>
<reference evidence="8 9" key="1">
    <citation type="submission" date="2018-06" db="EMBL/GenBank/DDBJ databases">
        <title>Genomic Encyclopedia of Type Strains, Phase IV (KMG-IV): sequencing the most valuable type-strain genomes for metagenomic binning, comparative biology and taxonomic classification.</title>
        <authorList>
            <person name="Goeker M."/>
        </authorList>
    </citation>
    <scope>NUCLEOTIDE SEQUENCE [LARGE SCALE GENOMIC DNA]</scope>
    <source>
        <strain evidence="8 9">DSM 25619</strain>
    </source>
</reference>
<feature type="compositionally biased region" description="Polar residues" evidence="5">
    <location>
        <begin position="267"/>
        <end position="281"/>
    </location>
</feature>
<dbReference type="InterPro" id="IPR002509">
    <property type="entry name" value="NODB_dom"/>
</dbReference>
<keyword evidence="6" id="KW-0732">Signal</keyword>
<dbReference type="Proteomes" id="UP000252893">
    <property type="component" value="Unassembled WGS sequence"/>
</dbReference>
<dbReference type="EMBL" id="QNRH01000001">
    <property type="protein sequence ID" value="RBO98651.1"/>
    <property type="molecule type" value="Genomic_DNA"/>
</dbReference>
<dbReference type="InterPro" id="IPR050248">
    <property type="entry name" value="Polysacc_deacetylase_ArnD"/>
</dbReference>
<evidence type="ECO:0000313" key="9">
    <source>
        <dbReference type="Proteomes" id="UP000252893"/>
    </source>
</evidence>
<comment type="caution">
    <text evidence="8">The sequence shown here is derived from an EMBL/GenBank/DDBJ whole genome shotgun (WGS) entry which is preliminary data.</text>
</comment>
<dbReference type="OrthoDB" id="9814083at2"/>
<name>A0A366E8E7_9HYPH</name>
<evidence type="ECO:0000256" key="5">
    <source>
        <dbReference type="SAM" id="MobiDB-lite"/>
    </source>
</evidence>
<dbReference type="Gene3D" id="3.20.20.370">
    <property type="entry name" value="Glycoside hydrolase/deacetylase"/>
    <property type="match status" value="1"/>
</dbReference>
<dbReference type="PANTHER" id="PTHR10587:SF134">
    <property type="entry name" value="SECRETED PROTEIN"/>
    <property type="match status" value="1"/>
</dbReference>
<comment type="function">
    <text evidence="1">Is involved in generating a small heat-stable compound (Nod), an acylated oligomer of N-acetylglucosamine, that stimulates mitosis in various plant protoplasts.</text>
</comment>
<dbReference type="GO" id="GO:0016810">
    <property type="term" value="F:hydrolase activity, acting on carbon-nitrogen (but not peptide) bonds"/>
    <property type="evidence" value="ECO:0007669"/>
    <property type="project" value="InterPro"/>
</dbReference>
<dbReference type="InterPro" id="IPR011330">
    <property type="entry name" value="Glyco_hydro/deAcase_b/a-brl"/>
</dbReference>
<feature type="chain" id="PRO_5016792667" description="Chitooligosaccharide deacetylase" evidence="6">
    <location>
        <begin position="23"/>
        <end position="292"/>
    </location>
</feature>
<dbReference type="PROSITE" id="PS51677">
    <property type="entry name" value="NODB"/>
    <property type="match status" value="1"/>
</dbReference>
<evidence type="ECO:0000256" key="3">
    <source>
        <dbReference type="ARBA" id="ARBA00020071"/>
    </source>
</evidence>
<gene>
    <name evidence="8" type="ORF">DFR47_101250</name>
</gene>
<feature type="signal peptide" evidence="6">
    <location>
        <begin position="1"/>
        <end position="22"/>
    </location>
</feature>
<evidence type="ECO:0000256" key="2">
    <source>
        <dbReference type="ARBA" id="ARBA00010973"/>
    </source>
</evidence>
<dbReference type="SUPFAM" id="SSF88713">
    <property type="entry name" value="Glycoside hydrolase/deacetylase"/>
    <property type="match status" value="1"/>
</dbReference>
<comment type="similarity">
    <text evidence="2">Belongs to the polysaccharide deacetylase family.</text>
</comment>
<evidence type="ECO:0000259" key="7">
    <source>
        <dbReference type="PROSITE" id="PS51677"/>
    </source>
</evidence>
<evidence type="ECO:0000256" key="4">
    <source>
        <dbReference type="ARBA" id="ARBA00032976"/>
    </source>
</evidence>
<feature type="region of interest" description="Disordered" evidence="5">
    <location>
        <begin position="255"/>
        <end position="292"/>
    </location>
</feature>
<feature type="domain" description="NodB homology" evidence="7">
    <location>
        <begin position="52"/>
        <end position="242"/>
    </location>
</feature>
<dbReference type="RefSeq" id="WP_113942594.1">
    <property type="nucleotide sequence ID" value="NZ_JBHEEG010000003.1"/>
</dbReference>
<proteinExistence type="inferred from homology"/>
<evidence type="ECO:0000256" key="6">
    <source>
        <dbReference type="SAM" id="SignalP"/>
    </source>
</evidence>
<accession>A0A366E8E7</accession>
<protein>
    <recommendedName>
        <fullName evidence="3">Chitooligosaccharide deacetylase</fullName>
    </recommendedName>
    <alternativeName>
        <fullName evidence="4">Nodulation protein B</fullName>
    </alternativeName>
</protein>
<dbReference type="AlphaFoldDB" id="A0A366E8E7"/>
<dbReference type="Pfam" id="PF01522">
    <property type="entry name" value="Polysacc_deac_1"/>
    <property type="match status" value="1"/>
</dbReference>
<evidence type="ECO:0000256" key="1">
    <source>
        <dbReference type="ARBA" id="ARBA00003236"/>
    </source>
</evidence>
<dbReference type="PANTHER" id="PTHR10587">
    <property type="entry name" value="GLYCOSYL TRANSFERASE-RELATED"/>
    <property type="match status" value="1"/>
</dbReference>
<sequence>MSAIKFLLLGLSLSIGVTPVFAADEALLSPKISQRHLIIEPQLNLAGKSNPIQVALTLDACSGDIDHRILDVLVQEKIPATLFVTARWLRRNQAAIEVLKAHPDLFAIENHGAEHVPAITELKTMYGIPTAGTPAAIEAEVKGGAAKITEIFGRQPQWYRDATARYSTDAVRQIEGMGYKIAGYSLNGDRGASLPAATVARRISYAKDGDVIISHINQPKRASGAGVAEGIVALKKKGVQFRLLKDMPARAAPNVVSETMPHHESISQKSNKTPSKISTKATEPETVTAPAQ</sequence>